<organism evidence="4 5">
    <name type="scientific">Cylindrodendrum hubeiense</name>
    <dbReference type="NCBI Taxonomy" id="595255"/>
    <lineage>
        <taxon>Eukaryota</taxon>
        <taxon>Fungi</taxon>
        <taxon>Dikarya</taxon>
        <taxon>Ascomycota</taxon>
        <taxon>Pezizomycotina</taxon>
        <taxon>Sordariomycetes</taxon>
        <taxon>Hypocreomycetidae</taxon>
        <taxon>Hypocreales</taxon>
        <taxon>Nectriaceae</taxon>
        <taxon>Cylindrodendrum</taxon>
    </lineage>
</organism>
<name>A0A9P5HK65_9HYPO</name>
<feature type="region of interest" description="Disordered" evidence="1">
    <location>
        <begin position="278"/>
        <end position="329"/>
    </location>
</feature>
<sequence length="329" mass="37542">MFISVELLCLIFITFKRREGLYFWSMCLASFAAIPYCIGCLIEHFDLTYHWVGMMIDGVGWVLLVSGQSMVLYSRLYLVLNNEKILRAVFWMIIANGVTWHTTMTVLVFGSKYSPEPSRASFTVIFNVLEKVQMTFFCLQEFIISGLYIWKTMDYLKTAFGSKRSFLWKLFVINVIIVAMDIGLLALEYKGLWEWQQGVKVVVYSIKLKLEFAVLGELIEFVRHRGGTHSGDRAHYNGSAFVEISGSRTQQGEKKARSMSRPEAIHLENMAPEKGVPATNLSTSMHRQQKQDEIVITTRIDMESSTIDRGDNESTDQLYGGGIEDVSRP</sequence>
<dbReference type="Pfam" id="PF24802">
    <property type="entry name" value="DUF7703"/>
    <property type="match status" value="1"/>
</dbReference>
<reference evidence="4" key="1">
    <citation type="submission" date="2020-03" db="EMBL/GenBank/DDBJ databases">
        <title>Draft Genome Sequence of Cylindrodendrum hubeiense.</title>
        <authorList>
            <person name="Buettner E."/>
            <person name="Kellner H."/>
        </authorList>
    </citation>
    <scope>NUCLEOTIDE SEQUENCE</scope>
    <source>
        <strain evidence="4">IHI 201604</strain>
    </source>
</reference>
<evidence type="ECO:0000256" key="2">
    <source>
        <dbReference type="SAM" id="Phobius"/>
    </source>
</evidence>
<feature type="compositionally biased region" description="Basic and acidic residues" evidence="1">
    <location>
        <begin position="300"/>
        <end position="312"/>
    </location>
</feature>
<dbReference type="PANTHER" id="PTHR37013:SF3">
    <property type="entry name" value="INTEGRAL MEMBRANE PROTEIN (AFU_ORTHOLOGUE AFUA_1G05950)"/>
    <property type="match status" value="1"/>
</dbReference>
<evidence type="ECO:0000259" key="3">
    <source>
        <dbReference type="Pfam" id="PF24802"/>
    </source>
</evidence>
<protein>
    <recommendedName>
        <fullName evidence="3">DUF7703 domain-containing protein</fullName>
    </recommendedName>
</protein>
<keyword evidence="2" id="KW-0472">Membrane</keyword>
<dbReference type="Proteomes" id="UP000722485">
    <property type="component" value="Unassembled WGS sequence"/>
</dbReference>
<keyword evidence="2" id="KW-0812">Transmembrane</keyword>
<dbReference type="PANTHER" id="PTHR37013">
    <property type="entry name" value="INTEGRAL MEMBRANE PROTEIN (AFU_ORTHOLOGUE AFUA_1G05950)-RELATED"/>
    <property type="match status" value="1"/>
</dbReference>
<keyword evidence="2" id="KW-1133">Transmembrane helix</keyword>
<feature type="transmembrane region" description="Helical" evidence="2">
    <location>
        <begin position="166"/>
        <end position="187"/>
    </location>
</feature>
<accession>A0A9P5HK65</accession>
<feature type="transmembrane region" description="Helical" evidence="2">
    <location>
        <begin position="21"/>
        <end position="45"/>
    </location>
</feature>
<feature type="transmembrane region" description="Helical" evidence="2">
    <location>
        <begin position="51"/>
        <end position="73"/>
    </location>
</feature>
<evidence type="ECO:0000313" key="5">
    <source>
        <dbReference type="Proteomes" id="UP000722485"/>
    </source>
</evidence>
<dbReference type="InterPro" id="IPR056120">
    <property type="entry name" value="DUF7703"/>
</dbReference>
<evidence type="ECO:0000313" key="4">
    <source>
        <dbReference type="EMBL" id="KAF7557688.1"/>
    </source>
</evidence>
<keyword evidence="5" id="KW-1185">Reference proteome</keyword>
<feature type="transmembrane region" description="Helical" evidence="2">
    <location>
        <begin position="85"/>
        <end position="111"/>
    </location>
</feature>
<dbReference type="EMBL" id="JAANBB010000003">
    <property type="protein sequence ID" value="KAF7557688.1"/>
    <property type="molecule type" value="Genomic_DNA"/>
</dbReference>
<evidence type="ECO:0000256" key="1">
    <source>
        <dbReference type="SAM" id="MobiDB-lite"/>
    </source>
</evidence>
<proteinExistence type="predicted"/>
<gene>
    <name evidence="4" type="ORF">G7Z17_g456</name>
</gene>
<dbReference type="OrthoDB" id="405906at2759"/>
<comment type="caution">
    <text evidence="4">The sequence shown here is derived from an EMBL/GenBank/DDBJ whole genome shotgun (WGS) entry which is preliminary data.</text>
</comment>
<feature type="domain" description="DUF7703" evidence="3">
    <location>
        <begin position="4"/>
        <end position="224"/>
    </location>
</feature>
<feature type="transmembrane region" description="Helical" evidence="2">
    <location>
        <begin position="131"/>
        <end position="150"/>
    </location>
</feature>
<dbReference type="AlphaFoldDB" id="A0A9P5HK65"/>